<sequence>MKPLFCDWWRTQRELSATYAAYYAIGRAVIAGTCPRSAALEALNG</sequence>
<dbReference type="AlphaFoldDB" id="A0A9P1NRC4"/>
<keyword evidence="2" id="KW-1185">Reference proteome</keyword>
<gene>
    <name evidence="1" type="ORF">AZOBR_p340150</name>
</gene>
<protein>
    <submittedName>
        <fullName evidence="1">Uncharacterized protein</fullName>
    </submittedName>
</protein>
<dbReference type="KEGG" id="abs:AZOBR_p340150"/>
<dbReference type="Proteomes" id="UP000007319">
    <property type="component" value="Plasmid AZOBR_p3"/>
</dbReference>
<accession>A0A9P1NRC4</accession>
<proteinExistence type="predicted"/>
<reference evidence="1 2" key="1">
    <citation type="journal article" date="2011" name="PLoS Genet.">
        <title>Azospirillum genomes reveal transition of bacteria from aquatic to terrestrial environments.</title>
        <authorList>
            <person name="Wisniewski-Dye F."/>
            <person name="Borziak K."/>
            <person name="Khalsa-Moyers G."/>
            <person name="Alexandre G."/>
            <person name="Sukharnikov L.O."/>
            <person name="Wuichet K."/>
            <person name="Hurst G.B."/>
            <person name="McDonald W.H."/>
            <person name="Robertson J.S."/>
            <person name="Barbe V."/>
            <person name="Calteau A."/>
            <person name="Rouy Z."/>
            <person name="Mangenot S."/>
            <person name="Prigent-Combaret C."/>
            <person name="Normand P."/>
            <person name="Boyer M."/>
            <person name="Siguier P."/>
            <person name="Dessaux Y."/>
            <person name="Elmerich C."/>
            <person name="Condemine G."/>
            <person name="Krishnen G."/>
            <person name="Kennedy I."/>
            <person name="Paterson A.H."/>
            <person name="Gonzalez V."/>
            <person name="Mavingui P."/>
            <person name="Zhulin I.B."/>
        </authorList>
    </citation>
    <scope>NUCLEOTIDE SEQUENCE [LARGE SCALE GENOMIC DNA]</scope>
    <source>
        <strain evidence="1 2">Sp245</strain>
    </source>
</reference>
<organism evidence="1 2">
    <name type="scientific">Azospirillum baldaniorum</name>
    <dbReference type="NCBI Taxonomy" id="1064539"/>
    <lineage>
        <taxon>Bacteria</taxon>
        <taxon>Pseudomonadati</taxon>
        <taxon>Pseudomonadota</taxon>
        <taxon>Alphaproteobacteria</taxon>
        <taxon>Rhodospirillales</taxon>
        <taxon>Azospirillaceae</taxon>
        <taxon>Azospirillum</taxon>
    </lineage>
</organism>
<name>A0A9P1NRC4_9PROT</name>
<evidence type="ECO:0000313" key="1">
    <source>
        <dbReference type="EMBL" id="CCD02912.1"/>
    </source>
</evidence>
<geneLocation type="plasmid" evidence="1 2">
    <name>AZOBR_p3</name>
</geneLocation>
<evidence type="ECO:0000313" key="2">
    <source>
        <dbReference type="Proteomes" id="UP000007319"/>
    </source>
</evidence>
<dbReference type="EMBL" id="HE577330">
    <property type="protein sequence ID" value="CCD02912.1"/>
    <property type="molecule type" value="Genomic_DNA"/>
</dbReference>
<keyword evidence="1" id="KW-0614">Plasmid</keyword>